<evidence type="ECO:0000313" key="1">
    <source>
        <dbReference type="EMBL" id="QLQ33884.1"/>
    </source>
</evidence>
<dbReference type="GO" id="GO:0032259">
    <property type="term" value="P:methylation"/>
    <property type="evidence" value="ECO:0007669"/>
    <property type="project" value="UniProtKB-KW"/>
</dbReference>
<reference evidence="1" key="1">
    <citation type="submission" date="2020-06" db="EMBL/GenBank/DDBJ databases">
        <title>Analysis procedures for assessing recovery of high quality, complete, closed genomes from Nanopore long read metagenome sequencing.</title>
        <authorList>
            <person name="Bessarab I."/>
            <person name="Arumugam K."/>
            <person name="Haryono M."/>
            <person name="Liu X."/>
            <person name="Roy S."/>
            <person name="Zuniga-Montanez R.E."/>
            <person name="Qiu G."/>
            <person name="Drautz-Moses D.I."/>
            <person name="Law Y.Y."/>
            <person name="Wuertz S."/>
            <person name="Lauro F.M."/>
            <person name="Huson D.H."/>
            <person name="Williams R.B."/>
        </authorList>
    </citation>
    <scope>NUCLEOTIDE SEQUENCE [LARGE SCALE GENOMIC DNA]</scope>
    <source>
        <strain evidence="1">SSD2</strain>
    </source>
</reference>
<organism evidence="1 2">
    <name type="scientific">Candidatus Thiothrix singaporensis</name>
    <dbReference type="NCBI Taxonomy" id="2799669"/>
    <lineage>
        <taxon>Bacteria</taxon>
        <taxon>Pseudomonadati</taxon>
        <taxon>Pseudomonadota</taxon>
        <taxon>Gammaproteobacteria</taxon>
        <taxon>Thiotrichales</taxon>
        <taxon>Thiotrichaceae</taxon>
        <taxon>Thiothrix</taxon>
    </lineage>
</organism>
<accession>A0A7L6AXI2</accession>
<dbReference type="AlphaFoldDB" id="A0A7L6AXI2"/>
<name>A0A7L6AXI2_9GAMM</name>
<sequence>MQNERVAWYEPRLATTEACAVCGNTQHNHLVLQVAHWVREMGMMQAALCGACGSAWFPDMERHLVPYPDQHIILQDPDFPYYIYHYLEMVGGLDWKVSLLERLPFAGFRSVLEIGCNAGVALDYCLTLWDAQTVIGLEPSAYGVMGGKLLEIPIHAHYLKDAPVVQGQQFDCIYATEVLEHVPQPLAFLQELRARLNPGGMLLLTTPRAGALNPQTPPGELLAALSPGAHYFLLSPEKLADLAQQAGFAWCHIEPFGMTQLAVFSHAPVELAPWFDARARVREYYRRKTQAEAQDARVQLGHWVNYHTHTAQAGIAVEDAAVQAIENGLQQLFGIDLSQPQALCDRVLAADSLVGVGKAMPYNLPFYLYWRARQLPEPDPRVWRYLQLAEICVLQGLRADFQNLFVYHALVLQIGQALAALPVSLPDHAWTLLARQIRQAIPELQTPEPAPPVVSSVWGQMKSQLKRAGARWMRVEL</sequence>
<protein>
    <submittedName>
        <fullName evidence="1">Class I SAM-dependent methyltransferase</fullName>
    </submittedName>
</protein>
<gene>
    <name evidence="1" type="ORF">HZT40_22235</name>
</gene>
<dbReference type="SUPFAM" id="SSF53335">
    <property type="entry name" value="S-adenosyl-L-methionine-dependent methyltransferases"/>
    <property type="match status" value="1"/>
</dbReference>
<dbReference type="InterPro" id="IPR029063">
    <property type="entry name" value="SAM-dependent_MTases_sf"/>
</dbReference>
<proteinExistence type="predicted"/>
<dbReference type="PANTHER" id="PTHR43861:SF6">
    <property type="entry name" value="METHYLTRANSFERASE TYPE 11"/>
    <property type="match status" value="1"/>
</dbReference>
<dbReference type="Proteomes" id="UP000510621">
    <property type="component" value="Chromosome"/>
</dbReference>
<dbReference type="GO" id="GO:0008168">
    <property type="term" value="F:methyltransferase activity"/>
    <property type="evidence" value="ECO:0007669"/>
    <property type="project" value="UniProtKB-KW"/>
</dbReference>
<evidence type="ECO:0000313" key="2">
    <source>
        <dbReference type="Proteomes" id="UP000510621"/>
    </source>
</evidence>
<keyword evidence="1" id="KW-0489">Methyltransferase</keyword>
<dbReference type="EMBL" id="CP059265">
    <property type="protein sequence ID" value="QLQ33884.1"/>
    <property type="molecule type" value="Genomic_DNA"/>
</dbReference>
<dbReference type="KEGG" id="this:HZT40_22235"/>
<keyword evidence="1" id="KW-0808">Transferase</keyword>
<dbReference type="Pfam" id="PF13489">
    <property type="entry name" value="Methyltransf_23"/>
    <property type="match status" value="1"/>
</dbReference>
<dbReference type="CDD" id="cd02440">
    <property type="entry name" value="AdoMet_MTases"/>
    <property type="match status" value="1"/>
</dbReference>
<keyword evidence="2" id="KW-1185">Reference proteome</keyword>
<dbReference type="Gene3D" id="3.40.50.150">
    <property type="entry name" value="Vaccinia Virus protein VP39"/>
    <property type="match status" value="1"/>
</dbReference>
<dbReference type="PANTHER" id="PTHR43861">
    <property type="entry name" value="TRANS-ACONITATE 2-METHYLTRANSFERASE-RELATED"/>
    <property type="match status" value="1"/>
</dbReference>